<dbReference type="InParanoid" id="K5VNX7"/>
<dbReference type="GeneID" id="18828726"/>
<protein>
    <submittedName>
        <fullName evidence="1">Uncharacterized protein</fullName>
    </submittedName>
</protein>
<dbReference type="OrthoDB" id="3263473at2759"/>
<evidence type="ECO:0000313" key="2">
    <source>
        <dbReference type="Proteomes" id="UP000008493"/>
    </source>
</evidence>
<gene>
    <name evidence="1" type="ORF">AGABI1DRAFT_16931</name>
</gene>
<dbReference type="OMA" id="CHFSSKW"/>
<accession>K5VNX7</accession>
<feature type="non-terminal residue" evidence="1">
    <location>
        <position position="70"/>
    </location>
</feature>
<sequence length="70" mass="8484">RVNRWTEEVWLLMEEMRRVIAFLNNNAEQWSKRLCARSDVSMELREGLAAYAFHQAQIRNQLQCHFSSKW</sequence>
<organism evidence="1 2">
    <name type="scientific">Agaricus bisporus var. burnettii (strain JB137-S8 / ATCC MYA-4627 / FGSC 10392)</name>
    <name type="common">White button mushroom</name>
    <dbReference type="NCBI Taxonomy" id="597362"/>
    <lineage>
        <taxon>Eukaryota</taxon>
        <taxon>Fungi</taxon>
        <taxon>Dikarya</taxon>
        <taxon>Basidiomycota</taxon>
        <taxon>Agaricomycotina</taxon>
        <taxon>Agaricomycetes</taxon>
        <taxon>Agaricomycetidae</taxon>
        <taxon>Agaricales</taxon>
        <taxon>Agaricineae</taxon>
        <taxon>Agaricaceae</taxon>
        <taxon>Agaricus</taxon>
    </lineage>
</organism>
<keyword evidence="2" id="KW-1185">Reference proteome</keyword>
<feature type="non-terminal residue" evidence="1">
    <location>
        <position position="1"/>
    </location>
</feature>
<dbReference type="RefSeq" id="XP_007333209.1">
    <property type="nucleotide sequence ID" value="XM_007333147.1"/>
</dbReference>
<dbReference type="AlphaFoldDB" id="K5VNX7"/>
<evidence type="ECO:0000313" key="1">
    <source>
        <dbReference type="EMBL" id="EKM76149.1"/>
    </source>
</evidence>
<dbReference type="HOGENOM" id="CLU_003703_7_0_1"/>
<reference evidence="2" key="1">
    <citation type="journal article" date="2012" name="Proc. Natl. Acad. Sci. U.S.A.">
        <title>Genome sequence of the button mushroom Agaricus bisporus reveals mechanisms governing adaptation to a humic-rich ecological niche.</title>
        <authorList>
            <person name="Morin E."/>
            <person name="Kohler A."/>
            <person name="Baker A.R."/>
            <person name="Foulongne-Oriol M."/>
            <person name="Lombard V."/>
            <person name="Nagy L.G."/>
            <person name="Ohm R.A."/>
            <person name="Patyshakuliyeva A."/>
            <person name="Brun A."/>
            <person name="Aerts A.L."/>
            <person name="Bailey A.M."/>
            <person name="Billette C."/>
            <person name="Coutinho P.M."/>
            <person name="Deakin G."/>
            <person name="Doddapaneni H."/>
            <person name="Floudas D."/>
            <person name="Grimwood J."/>
            <person name="Hilden K."/>
            <person name="Kuees U."/>
            <person name="LaButti K.M."/>
            <person name="Lapidus A."/>
            <person name="Lindquist E.A."/>
            <person name="Lucas S.M."/>
            <person name="Murat C."/>
            <person name="Riley R.W."/>
            <person name="Salamov A.A."/>
            <person name="Schmutz J."/>
            <person name="Subramanian V."/>
            <person name="Woesten H.A.B."/>
            <person name="Xu J."/>
            <person name="Eastwood D.C."/>
            <person name="Foster G.D."/>
            <person name="Sonnenberg A.S."/>
            <person name="Cullen D."/>
            <person name="de Vries R.P."/>
            <person name="Lundell T."/>
            <person name="Hibbett D.S."/>
            <person name="Henrissat B."/>
            <person name="Burton K.S."/>
            <person name="Kerrigan R.W."/>
            <person name="Challen M.P."/>
            <person name="Grigoriev I.V."/>
            <person name="Martin F."/>
        </authorList>
    </citation>
    <scope>NUCLEOTIDE SEQUENCE [LARGE SCALE GENOMIC DNA]</scope>
    <source>
        <strain evidence="2">JB137-S8 / ATCC MYA-4627 / FGSC 10392</strain>
    </source>
</reference>
<dbReference type="EMBL" id="JH971405">
    <property type="protein sequence ID" value="EKM76149.1"/>
    <property type="molecule type" value="Genomic_DNA"/>
</dbReference>
<name>K5VNX7_AGABU</name>
<proteinExistence type="predicted"/>
<dbReference type="KEGG" id="abp:AGABI1DRAFT16931"/>
<dbReference type="Proteomes" id="UP000008493">
    <property type="component" value="Unassembled WGS sequence"/>
</dbReference>